<protein>
    <submittedName>
        <fullName evidence="1">13725_t:CDS:1</fullName>
    </submittedName>
</protein>
<dbReference type="EMBL" id="CAJVQC010053480">
    <property type="protein sequence ID" value="CAG8792963.1"/>
    <property type="molecule type" value="Genomic_DNA"/>
</dbReference>
<accession>A0ACA9RH73</accession>
<proteinExistence type="predicted"/>
<evidence type="ECO:0000313" key="1">
    <source>
        <dbReference type="EMBL" id="CAG8792963.1"/>
    </source>
</evidence>
<comment type="caution">
    <text evidence="1">The sequence shown here is derived from an EMBL/GenBank/DDBJ whole genome shotgun (WGS) entry which is preliminary data.</text>
</comment>
<reference evidence="1" key="1">
    <citation type="submission" date="2021-06" db="EMBL/GenBank/DDBJ databases">
        <authorList>
            <person name="Kallberg Y."/>
            <person name="Tangrot J."/>
            <person name="Rosling A."/>
        </authorList>
    </citation>
    <scope>NUCLEOTIDE SEQUENCE</scope>
    <source>
        <strain evidence="1">MA461A</strain>
    </source>
</reference>
<keyword evidence="2" id="KW-1185">Reference proteome</keyword>
<dbReference type="Proteomes" id="UP000789920">
    <property type="component" value="Unassembled WGS sequence"/>
</dbReference>
<name>A0ACA9RH73_9GLOM</name>
<organism evidence="1 2">
    <name type="scientific">Racocetra persica</name>
    <dbReference type="NCBI Taxonomy" id="160502"/>
    <lineage>
        <taxon>Eukaryota</taxon>
        <taxon>Fungi</taxon>
        <taxon>Fungi incertae sedis</taxon>
        <taxon>Mucoromycota</taxon>
        <taxon>Glomeromycotina</taxon>
        <taxon>Glomeromycetes</taxon>
        <taxon>Diversisporales</taxon>
        <taxon>Gigasporaceae</taxon>
        <taxon>Racocetra</taxon>
    </lineage>
</organism>
<sequence>WDSISNTNDMSDEDLNEQIRGTAVYHTLGIVSQTADIPLIQWFCPPAEAFFASTEEQLRRRFPDFNEEELAGLIEDYKRENTALERVIKDFNLVMHVEHALRLLDLKSALDVQYD</sequence>
<gene>
    <name evidence="1" type="ORF">RPERSI_LOCUS19495</name>
</gene>
<feature type="non-terminal residue" evidence="1">
    <location>
        <position position="1"/>
    </location>
</feature>
<evidence type="ECO:0000313" key="2">
    <source>
        <dbReference type="Proteomes" id="UP000789920"/>
    </source>
</evidence>